<dbReference type="InterPro" id="IPR005467">
    <property type="entry name" value="His_kinase_dom"/>
</dbReference>
<dbReference type="GO" id="GO:0000156">
    <property type="term" value="F:phosphorelay response regulator activity"/>
    <property type="evidence" value="ECO:0007669"/>
    <property type="project" value="TreeGrafter"/>
</dbReference>
<dbReference type="GO" id="GO:0004673">
    <property type="term" value="F:protein histidine kinase activity"/>
    <property type="evidence" value="ECO:0007669"/>
    <property type="project" value="UniProtKB-EC"/>
</dbReference>
<evidence type="ECO:0000256" key="1">
    <source>
        <dbReference type="ARBA" id="ARBA00000085"/>
    </source>
</evidence>
<sequence>MLDRAALAKYPMLDTRCAYHHLQVSDNGIGFDQNYAEQIFEIFQRLHGKKEFEGTGIGLAMCKKILQNHHGHIFATSENGEGATFHVILPENQSCFADSSTL</sequence>
<dbReference type="SMART" id="SM00387">
    <property type="entry name" value="HATPase_c"/>
    <property type="match status" value="1"/>
</dbReference>
<reference evidence="6" key="1">
    <citation type="submission" date="2024-06" db="EMBL/GenBank/DDBJ databases">
        <title>Sequencing and assembly of the genome of Dyadobacter sp. strain 676, a symbiont of Cyamopsis tetragonoloba.</title>
        <authorList>
            <person name="Guro P."/>
            <person name="Sazanova A."/>
            <person name="Kuznetsova I."/>
            <person name="Belimov A."/>
            <person name="Safronova V."/>
        </authorList>
    </citation>
    <scope>NUCLEOTIDE SEQUENCE</scope>
    <source>
        <strain evidence="6">676</strain>
    </source>
</reference>
<evidence type="ECO:0000256" key="3">
    <source>
        <dbReference type="ARBA" id="ARBA00022679"/>
    </source>
</evidence>
<dbReference type="InterPro" id="IPR004358">
    <property type="entry name" value="Sig_transdc_His_kin-like_C"/>
</dbReference>
<protein>
    <recommendedName>
        <fullName evidence="2">histidine kinase</fullName>
        <ecNumber evidence="2">2.7.13.3</ecNumber>
    </recommendedName>
</protein>
<organism evidence="6">
    <name type="scientific">Dyadobacter sp. 676</name>
    <dbReference type="NCBI Taxonomy" id="3088362"/>
    <lineage>
        <taxon>Bacteria</taxon>
        <taxon>Pseudomonadati</taxon>
        <taxon>Bacteroidota</taxon>
        <taxon>Cytophagia</taxon>
        <taxon>Cytophagales</taxon>
        <taxon>Spirosomataceae</taxon>
        <taxon>Dyadobacter</taxon>
    </lineage>
</organism>
<dbReference type="RefSeq" id="WP_353720487.1">
    <property type="nucleotide sequence ID" value="NZ_CP159289.1"/>
</dbReference>
<dbReference type="InterPro" id="IPR003594">
    <property type="entry name" value="HATPase_dom"/>
</dbReference>
<name>A0AAU8FNQ4_9BACT</name>
<accession>A0AAU8FNQ4</accession>
<comment type="catalytic activity">
    <reaction evidence="1">
        <text>ATP + protein L-histidine = ADP + protein N-phospho-L-histidine.</text>
        <dbReference type="EC" id="2.7.13.3"/>
    </reaction>
</comment>
<dbReference type="InterPro" id="IPR050351">
    <property type="entry name" value="BphY/WalK/GraS-like"/>
</dbReference>
<gene>
    <name evidence="6" type="ORF">ABV298_01765</name>
</gene>
<proteinExistence type="predicted"/>
<dbReference type="AlphaFoldDB" id="A0AAU8FNQ4"/>
<dbReference type="PANTHER" id="PTHR42878:SF15">
    <property type="entry name" value="BACTERIOPHYTOCHROME"/>
    <property type="match status" value="1"/>
</dbReference>
<dbReference type="InterPro" id="IPR036890">
    <property type="entry name" value="HATPase_C_sf"/>
</dbReference>
<evidence type="ECO:0000259" key="5">
    <source>
        <dbReference type="PROSITE" id="PS50109"/>
    </source>
</evidence>
<keyword evidence="4" id="KW-0418">Kinase</keyword>
<dbReference type="EC" id="2.7.13.3" evidence="2"/>
<dbReference type="GO" id="GO:0030295">
    <property type="term" value="F:protein kinase activator activity"/>
    <property type="evidence" value="ECO:0007669"/>
    <property type="project" value="TreeGrafter"/>
</dbReference>
<keyword evidence="6" id="KW-0547">Nucleotide-binding</keyword>
<dbReference type="Pfam" id="PF02518">
    <property type="entry name" value="HATPase_c"/>
    <property type="match status" value="1"/>
</dbReference>
<keyword evidence="6" id="KW-0067">ATP-binding</keyword>
<dbReference type="PANTHER" id="PTHR42878">
    <property type="entry name" value="TWO-COMPONENT HISTIDINE KINASE"/>
    <property type="match status" value="1"/>
</dbReference>
<feature type="domain" description="Histidine kinase" evidence="5">
    <location>
        <begin position="22"/>
        <end position="93"/>
    </location>
</feature>
<dbReference type="Gene3D" id="3.30.565.10">
    <property type="entry name" value="Histidine kinase-like ATPase, C-terminal domain"/>
    <property type="match status" value="1"/>
</dbReference>
<dbReference type="EMBL" id="CP159289">
    <property type="protein sequence ID" value="XCH25184.1"/>
    <property type="molecule type" value="Genomic_DNA"/>
</dbReference>
<evidence type="ECO:0000256" key="2">
    <source>
        <dbReference type="ARBA" id="ARBA00012438"/>
    </source>
</evidence>
<dbReference type="GO" id="GO:0005524">
    <property type="term" value="F:ATP binding"/>
    <property type="evidence" value="ECO:0007669"/>
    <property type="project" value="UniProtKB-KW"/>
</dbReference>
<dbReference type="PRINTS" id="PR00344">
    <property type="entry name" value="BCTRLSENSOR"/>
</dbReference>
<evidence type="ECO:0000313" key="6">
    <source>
        <dbReference type="EMBL" id="XCH25184.1"/>
    </source>
</evidence>
<dbReference type="PROSITE" id="PS50109">
    <property type="entry name" value="HIS_KIN"/>
    <property type="match status" value="1"/>
</dbReference>
<dbReference type="GO" id="GO:0007234">
    <property type="term" value="P:osmosensory signaling via phosphorelay pathway"/>
    <property type="evidence" value="ECO:0007669"/>
    <property type="project" value="TreeGrafter"/>
</dbReference>
<dbReference type="SUPFAM" id="SSF55874">
    <property type="entry name" value="ATPase domain of HSP90 chaperone/DNA topoisomerase II/histidine kinase"/>
    <property type="match status" value="1"/>
</dbReference>
<evidence type="ECO:0000256" key="4">
    <source>
        <dbReference type="ARBA" id="ARBA00022777"/>
    </source>
</evidence>
<keyword evidence="3" id="KW-0808">Transferase</keyword>